<gene>
    <name evidence="1" type="ORF">BDV41DRAFT_534023</name>
</gene>
<dbReference type="EMBL" id="ML738319">
    <property type="protein sequence ID" value="KAE8314313.1"/>
    <property type="molecule type" value="Genomic_DNA"/>
</dbReference>
<keyword evidence="2" id="KW-1185">Reference proteome</keyword>
<name>A0A5N6W0L1_9EURO</name>
<proteinExistence type="predicted"/>
<accession>A0A5N6W0L1</accession>
<organism evidence="1 2">
    <name type="scientific">Aspergillus transmontanensis</name>
    <dbReference type="NCBI Taxonomy" id="1034304"/>
    <lineage>
        <taxon>Eukaryota</taxon>
        <taxon>Fungi</taxon>
        <taxon>Dikarya</taxon>
        <taxon>Ascomycota</taxon>
        <taxon>Pezizomycotina</taxon>
        <taxon>Eurotiomycetes</taxon>
        <taxon>Eurotiomycetidae</taxon>
        <taxon>Eurotiales</taxon>
        <taxon>Aspergillaceae</taxon>
        <taxon>Aspergillus</taxon>
        <taxon>Aspergillus subgen. Circumdati</taxon>
    </lineage>
</organism>
<protein>
    <submittedName>
        <fullName evidence="1">Uncharacterized protein</fullName>
    </submittedName>
</protein>
<evidence type="ECO:0000313" key="1">
    <source>
        <dbReference type="EMBL" id="KAE8314313.1"/>
    </source>
</evidence>
<sequence length="128" mass="14326">MSPKTQSPCKPHHLHMPLKNEVYQVHHLALKPPTNPQTPRPGPIYSPIQTARMYALIPPETPAIFYTIFGIQHHAHGTPSPLSTQLTTLLTPHLPPQNTTALTHPGPGPLTTAIHLTYWPTQTLYEEW</sequence>
<reference evidence="2" key="1">
    <citation type="submission" date="2019-04" db="EMBL/GenBank/DDBJ databases">
        <title>Friends and foes A comparative genomics studyof 23 Aspergillus species from section Flavi.</title>
        <authorList>
            <consortium name="DOE Joint Genome Institute"/>
            <person name="Kjaerbolling I."/>
            <person name="Vesth T."/>
            <person name="Frisvad J.C."/>
            <person name="Nybo J.L."/>
            <person name="Theobald S."/>
            <person name="Kildgaard S."/>
            <person name="Isbrandt T."/>
            <person name="Kuo A."/>
            <person name="Sato A."/>
            <person name="Lyhne E.K."/>
            <person name="Kogle M.E."/>
            <person name="Wiebenga A."/>
            <person name="Kun R.S."/>
            <person name="Lubbers R.J."/>
            <person name="Makela M.R."/>
            <person name="Barry K."/>
            <person name="Chovatia M."/>
            <person name="Clum A."/>
            <person name="Daum C."/>
            <person name="Haridas S."/>
            <person name="He G."/>
            <person name="LaButti K."/>
            <person name="Lipzen A."/>
            <person name="Mondo S."/>
            <person name="Riley R."/>
            <person name="Salamov A."/>
            <person name="Simmons B.A."/>
            <person name="Magnuson J.K."/>
            <person name="Henrissat B."/>
            <person name="Mortensen U.H."/>
            <person name="Larsen T.O."/>
            <person name="Devries R.P."/>
            <person name="Grigoriev I.V."/>
            <person name="Machida M."/>
            <person name="Baker S.E."/>
            <person name="Andersen M.R."/>
        </authorList>
    </citation>
    <scope>NUCLEOTIDE SEQUENCE [LARGE SCALE GENOMIC DNA]</scope>
    <source>
        <strain evidence="2">CBS 130015</strain>
    </source>
</reference>
<dbReference type="AlphaFoldDB" id="A0A5N6W0L1"/>
<dbReference type="Proteomes" id="UP000325433">
    <property type="component" value="Unassembled WGS sequence"/>
</dbReference>
<evidence type="ECO:0000313" key="2">
    <source>
        <dbReference type="Proteomes" id="UP000325433"/>
    </source>
</evidence>